<comment type="caution">
    <text evidence="5">The sequence shown here is derived from an EMBL/GenBank/DDBJ whole genome shotgun (WGS) entry which is preliminary data.</text>
</comment>
<organism evidence="5 6">
    <name type="scientific">Colletotrichum tanaceti</name>
    <dbReference type="NCBI Taxonomy" id="1306861"/>
    <lineage>
        <taxon>Eukaryota</taxon>
        <taxon>Fungi</taxon>
        <taxon>Dikarya</taxon>
        <taxon>Ascomycota</taxon>
        <taxon>Pezizomycotina</taxon>
        <taxon>Sordariomycetes</taxon>
        <taxon>Hypocreomycetidae</taxon>
        <taxon>Glomerellales</taxon>
        <taxon>Glomerellaceae</taxon>
        <taxon>Colletotrichum</taxon>
        <taxon>Colletotrichum destructivum species complex</taxon>
    </lineage>
</organism>
<proteinExistence type="predicted"/>
<dbReference type="EMBL" id="PJEX01000040">
    <property type="protein sequence ID" value="TKW57538.1"/>
    <property type="molecule type" value="Genomic_DNA"/>
</dbReference>
<gene>
    <name evidence="5" type="ORF">CTA1_3817</name>
</gene>
<keyword evidence="2" id="KW-0539">Nucleus</keyword>
<feature type="DNA-binding region" description="HMG box" evidence="2">
    <location>
        <begin position="222"/>
        <end position="283"/>
    </location>
</feature>
<reference evidence="5 6" key="1">
    <citation type="journal article" date="2019" name="PLoS ONE">
        <title>Comparative genome analysis indicates high evolutionary potential of pathogenicity genes in Colletotrichum tanaceti.</title>
        <authorList>
            <person name="Lelwala R.V."/>
            <person name="Korhonen P.K."/>
            <person name="Young N.D."/>
            <person name="Scott J.B."/>
            <person name="Ades P.A."/>
            <person name="Gasser R.B."/>
            <person name="Taylor P.W.J."/>
        </authorList>
    </citation>
    <scope>NUCLEOTIDE SEQUENCE [LARGE SCALE GENOMIC DNA]</scope>
    <source>
        <strain evidence="5">BRIP57314</strain>
    </source>
</reference>
<dbReference type="Proteomes" id="UP000310108">
    <property type="component" value="Unassembled WGS sequence"/>
</dbReference>
<evidence type="ECO:0000259" key="4">
    <source>
        <dbReference type="PROSITE" id="PS50118"/>
    </source>
</evidence>
<dbReference type="OrthoDB" id="1919336at2759"/>
<dbReference type="GO" id="GO:0003677">
    <property type="term" value="F:DNA binding"/>
    <property type="evidence" value="ECO:0007669"/>
    <property type="project" value="UniProtKB-UniRule"/>
</dbReference>
<evidence type="ECO:0000256" key="1">
    <source>
        <dbReference type="ARBA" id="ARBA00023125"/>
    </source>
</evidence>
<sequence length="295" mass="33088">MLTGIGRAATQRVLIRTAFLAGPRTQPLVRVTCRSFSTSRWVCLPAAKASSTTTETKKALKAKAGAATKTKAPTKTKAKAAEKRPKEKKEANKKEELTPEQTLKLEIKEQKRFALLPNPKPLPNSTWTVYVTEKANDPGLANLDMLSRAKHNAEVYKTLSSSELQRLEEKAKENRLANVVAYKAWVESHTPIAVAEANRARAKIRKLTGRPVPNPIRDGRQPKRGLTAFQIFVKSRWESGDFLGAQPIVVGRQISEQWKALSESEREPFKQLAEADYERWTRDSLHSLGRVINKR</sequence>
<dbReference type="CDD" id="cd00084">
    <property type="entry name" value="HMG-box_SF"/>
    <property type="match status" value="1"/>
</dbReference>
<dbReference type="Pfam" id="PF09011">
    <property type="entry name" value="HMG_box_2"/>
    <property type="match status" value="1"/>
</dbReference>
<keyword evidence="6" id="KW-1185">Reference proteome</keyword>
<accession>A0A4U6XP61</accession>
<feature type="compositionally biased region" description="Low complexity" evidence="3">
    <location>
        <begin position="62"/>
        <end position="71"/>
    </location>
</feature>
<evidence type="ECO:0000256" key="2">
    <source>
        <dbReference type="PROSITE-ProRule" id="PRU00267"/>
    </source>
</evidence>
<dbReference type="PANTHER" id="PTHR48112">
    <property type="entry name" value="HIGH MOBILITY GROUP PROTEIN DSP1"/>
    <property type="match status" value="1"/>
</dbReference>
<dbReference type="SMART" id="SM00398">
    <property type="entry name" value="HMG"/>
    <property type="match status" value="2"/>
</dbReference>
<name>A0A4U6XP61_9PEZI</name>
<dbReference type="AlphaFoldDB" id="A0A4U6XP61"/>
<dbReference type="GO" id="GO:0005634">
    <property type="term" value="C:nucleus"/>
    <property type="evidence" value="ECO:0007669"/>
    <property type="project" value="UniProtKB-UniRule"/>
</dbReference>
<dbReference type="PROSITE" id="PS50118">
    <property type="entry name" value="HMG_BOX_2"/>
    <property type="match status" value="1"/>
</dbReference>
<dbReference type="InterPro" id="IPR009071">
    <property type="entry name" value="HMG_box_dom"/>
</dbReference>
<dbReference type="InterPro" id="IPR036910">
    <property type="entry name" value="HMG_box_dom_sf"/>
</dbReference>
<protein>
    <recommendedName>
        <fullName evidence="4">HMG box domain-containing protein</fullName>
    </recommendedName>
</protein>
<dbReference type="SUPFAM" id="SSF47095">
    <property type="entry name" value="HMG-box"/>
    <property type="match status" value="2"/>
</dbReference>
<feature type="region of interest" description="Disordered" evidence="3">
    <location>
        <begin position="61"/>
        <end position="99"/>
    </location>
</feature>
<feature type="domain" description="HMG box" evidence="4">
    <location>
        <begin position="222"/>
        <end position="283"/>
    </location>
</feature>
<evidence type="ECO:0000313" key="5">
    <source>
        <dbReference type="EMBL" id="TKW57538.1"/>
    </source>
</evidence>
<feature type="compositionally biased region" description="Basic and acidic residues" evidence="3">
    <location>
        <begin position="79"/>
        <end position="99"/>
    </location>
</feature>
<dbReference type="Gene3D" id="1.10.30.10">
    <property type="entry name" value="High mobility group box domain"/>
    <property type="match status" value="2"/>
</dbReference>
<dbReference type="PANTHER" id="PTHR48112:SF22">
    <property type="entry name" value="MITOCHONDRIAL TRANSCRIPTION FACTOR A, ISOFORM B"/>
    <property type="match status" value="1"/>
</dbReference>
<evidence type="ECO:0000313" key="6">
    <source>
        <dbReference type="Proteomes" id="UP000310108"/>
    </source>
</evidence>
<keyword evidence="1 2" id="KW-0238">DNA-binding</keyword>
<evidence type="ECO:0000256" key="3">
    <source>
        <dbReference type="SAM" id="MobiDB-lite"/>
    </source>
</evidence>
<dbReference type="InterPro" id="IPR050342">
    <property type="entry name" value="HMGB"/>
</dbReference>
<dbReference type="STRING" id="1306861.A0A4U6XP61"/>